<dbReference type="Proteomes" id="UP001597304">
    <property type="component" value="Unassembled WGS sequence"/>
</dbReference>
<gene>
    <name evidence="1" type="ORF">ACFSF0_19455</name>
</gene>
<dbReference type="RefSeq" id="WP_147914668.1">
    <property type="nucleotide sequence ID" value="NZ_JBHUEJ010000049.1"/>
</dbReference>
<protein>
    <submittedName>
        <fullName evidence="1">Uncharacterized protein</fullName>
    </submittedName>
</protein>
<proteinExistence type="predicted"/>
<organism evidence="1 2">
    <name type="scientific">Ottowia flava</name>
    <dbReference type="NCBI Taxonomy" id="2675430"/>
    <lineage>
        <taxon>Bacteria</taxon>
        <taxon>Pseudomonadati</taxon>
        <taxon>Pseudomonadota</taxon>
        <taxon>Betaproteobacteria</taxon>
        <taxon>Burkholderiales</taxon>
        <taxon>Comamonadaceae</taxon>
        <taxon>Ottowia</taxon>
    </lineage>
</organism>
<name>A0ABW4L057_9BURK</name>
<sequence>MTWLADRGLVLRSGAAPGADTAFESGVDRADAKVIFVPWDGFQGRPQVFKTPPAALASVDQFHPAPQSLSRGARALMARNAMQILGHEMATPSLFVLCWTQDGCESHATRTRATGGTGQAISIASHHQVPVFNLRSPNWRDRFLAAGKEQGWF</sequence>
<dbReference type="EMBL" id="JBHUEJ010000049">
    <property type="protein sequence ID" value="MFD1712779.1"/>
    <property type="molecule type" value="Genomic_DNA"/>
</dbReference>
<evidence type="ECO:0000313" key="1">
    <source>
        <dbReference type="EMBL" id="MFD1712779.1"/>
    </source>
</evidence>
<accession>A0ABW4L057</accession>
<comment type="caution">
    <text evidence="1">The sequence shown here is derived from an EMBL/GenBank/DDBJ whole genome shotgun (WGS) entry which is preliminary data.</text>
</comment>
<keyword evidence="2" id="KW-1185">Reference proteome</keyword>
<reference evidence="2" key="1">
    <citation type="journal article" date="2019" name="Int. J. Syst. Evol. Microbiol.">
        <title>The Global Catalogue of Microorganisms (GCM) 10K type strain sequencing project: providing services to taxonomists for standard genome sequencing and annotation.</title>
        <authorList>
            <consortium name="The Broad Institute Genomics Platform"/>
            <consortium name="The Broad Institute Genome Sequencing Center for Infectious Disease"/>
            <person name="Wu L."/>
            <person name="Ma J."/>
        </authorList>
    </citation>
    <scope>NUCLEOTIDE SEQUENCE [LARGE SCALE GENOMIC DNA]</scope>
    <source>
        <strain evidence="2">LMG 29247</strain>
    </source>
</reference>
<evidence type="ECO:0000313" key="2">
    <source>
        <dbReference type="Proteomes" id="UP001597304"/>
    </source>
</evidence>